<evidence type="ECO:0000256" key="1">
    <source>
        <dbReference type="SAM" id="MobiDB-lite"/>
    </source>
</evidence>
<dbReference type="EMBL" id="ML996566">
    <property type="protein sequence ID" value="KAF2761952.1"/>
    <property type="molecule type" value="Genomic_DNA"/>
</dbReference>
<organism evidence="2 3">
    <name type="scientific">Pseudovirgaria hyperparasitica</name>
    <dbReference type="NCBI Taxonomy" id="470096"/>
    <lineage>
        <taxon>Eukaryota</taxon>
        <taxon>Fungi</taxon>
        <taxon>Dikarya</taxon>
        <taxon>Ascomycota</taxon>
        <taxon>Pezizomycotina</taxon>
        <taxon>Dothideomycetes</taxon>
        <taxon>Dothideomycetes incertae sedis</taxon>
        <taxon>Acrospermales</taxon>
        <taxon>Acrospermaceae</taxon>
        <taxon>Pseudovirgaria</taxon>
    </lineage>
</organism>
<accession>A0A6A6WGG7</accession>
<gene>
    <name evidence="2" type="ORF">EJ05DRAFT_190190</name>
</gene>
<dbReference type="GeneID" id="54480730"/>
<evidence type="ECO:0000313" key="2">
    <source>
        <dbReference type="EMBL" id="KAF2761952.1"/>
    </source>
</evidence>
<keyword evidence="3" id="KW-1185">Reference proteome</keyword>
<protein>
    <submittedName>
        <fullName evidence="2">Uncharacterized protein</fullName>
    </submittedName>
</protein>
<name>A0A6A6WGG7_9PEZI</name>
<feature type="compositionally biased region" description="Polar residues" evidence="1">
    <location>
        <begin position="108"/>
        <end position="121"/>
    </location>
</feature>
<proteinExistence type="predicted"/>
<feature type="region of interest" description="Disordered" evidence="1">
    <location>
        <begin position="103"/>
        <end position="122"/>
    </location>
</feature>
<evidence type="ECO:0000313" key="3">
    <source>
        <dbReference type="Proteomes" id="UP000799437"/>
    </source>
</evidence>
<dbReference type="RefSeq" id="XP_033604403.1">
    <property type="nucleotide sequence ID" value="XM_033739676.1"/>
</dbReference>
<dbReference type="Proteomes" id="UP000799437">
    <property type="component" value="Unassembled WGS sequence"/>
</dbReference>
<dbReference type="AlphaFoldDB" id="A0A6A6WGG7"/>
<sequence>MVAWRRNHDCFFFPFKSATDYLAREKWFGERAACGREGGKEFTQTPSLRGAGSGRWENLWILPTTLRFYAMQCRYRPLNEPPTPRLIERPSESTFTHHHLSIHPPSIEQRTQHSNNNNYSSDPIRMHPGCNQIPHPNARKARMCTVYMTFRFPLPRPCITPAKPPPYQHRPRQQ</sequence>
<reference evidence="2" key="1">
    <citation type="journal article" date="2020" name="Stud. Mycol.">
        <title>101 Dothideomycetes genomes: a test case for predicting lifestyles and emergence of pathogens.</title>
        <authorList>
            <person name="Haridas S."/>
            <person name="Albert R."/>
            <person name="Binder M."/>
            <person name="Bloem J."/>
            <person name="Labutti K."/>
            <person name="Salamov A."/>
            <person name="Andreopoulos B."/>
            <person name="Baker S."/>
            <person name="Barry K."/>
            <person name="Bills G."/>
            <person name="Bluhm B."/>
            <person name="Cannon C."/>
            <person name="Castanera R."/>
            <person name="Culley D."/>
            <person name="Daum C."/>
            <person name="Ezra D."/>
            <person name="Gonzalez J."/>
            <person name="Henrissat B."/>
            <person name="Kuo A."/>
            <person name="Liang C."/>
            <person name="Lipzen A."/>
            <person name="Lutzoni F."/>
            <person name="Magnuson J."/>
            <person name="Mondo S."/>
            <person name="Nolan M."/>
            <person name="Ohm R."/>
            <person name="Pangilinan J."/>
            <person name="Park H.-J."/>
            <person name="Ramirez L."/>
            <person name="Alfaro M."/>
            <person name="Sun H."/>
            <person name="Tritt A."/>
            <person name="Yoshinaga Y."/>
            <person name="Zwiers L.-H."/>
            <person name="Turgeon B."/>
            <person name="Goodwin S."/>
            <person name="Spatafora J."/>
            <person name="Crous P."/>
            <person name="Grigoriev I."/>
        </authorList>
    </citation>
    <scope>NUCLEOTIDE SEQUENCE</scope>
    <source>
        <strain evidence="2">CBS 121739</strain>
    </source>
</reference>